<dbReference type="Proteomes" id="UP001319827">
    <property type="component" value="Chromosome"/>
</dbReference>
<reference evidence="8 9" key="1">
    <citation type="journal article" date="2016" name="C (Basel)">
        <title>Selective Growth of and Electricity Production by Marine Exoelectrogenic Bacteria in Self-Aggregated Hydrogel of Microbially Reduced Graphene Oxide.</title>
        <authorList>
            <person name="Yoshida N."/>
            <person name="Goto Y."/>
            <person name="Miyata Y."/>
        </authorList>
    </citation>
    <scope>NUCLEOTIDE SEQUENCE [LARGE SCALE GENOMIC DNA]</scope>
    <source>
        <strain evidence="8 9">NIT-T3</strain>
    </source>
</reference>
<evidence type="ECO:0000313" key="8">
    <source>
        <dbReference type="EMBL" id="BCR02944.1"/>
    </source>
</evidence>
<dbReference type="PROSITE" id="PS51061">
    <property type="entry name" value="R3H"/>
    <property type="match status" value="1"/>
</dbReference>
<evidence type="ECO:0000259" key="6">
    <source>
        <dbReference type="PROSITE" id="PS50823"/>
    </source>
</evidence>
<dbReference type="RefSeq" id="WP_221250432.1">
    <property type="nucleotide sequence ID" value="NZ_AP024355.1"/>
</dbReference>
<keyword evidence="1 5" id="KW-0694">RNA-binding</keyword>
<keyword evidence="2" id="KW-0133">Cell shape</keyword>
<evidence type="ECO:0000313" key="9">
    <source>
        <dbReference type="Proteomes" id="UP001319827"/>
    </source>
</evidence>
<protein>
    <submittedName>
        <fullName evidence="8">Protein jag</fullName>
    </submittedName>
</protein>
<keyword evidence="3" id="KW-0143">Chaperone</keyword>
<keyword evidence="4" id="KW-0961">Cell wall biogenesis/degradation</keyword>
<dbReference type="Pfam" id="PF14804">
    <property type="entry name" value="Jag_N"/>
    <property type="match status" value="1"/>
</dbReference>
<dbReference type="SMART" id="SM00393">
    <property type="entry name" value="R3H"/>
    <property type="match status" value="1"/>
</dbReference>
<evidence type="ECO:0000256" key="5">
    <source>
        <dbReference type="PROSITE-ProRule" id="PRU00118"/>
    </source>
</evidence>
<dbReference type="InterPro" id="IPR015946">
    <property type="entry name" value="KH_dom-like_a/b"/>
</dbReference>
<dbReference type="SMART" id="SM01245">
    <property type="entry name" value="Jag_N"/>
    <property type="match status" value="1"/>
</dbReference>
<dbReference type="PANTHER" id="PTHR35800">
    <property type="entry name" value="PROTEIN JAG"/>
    <property type="match status" value="1"/>
</dbReference>
<dbReference type="InterPro" id="IPR032782">
    <property type="entry name" value="KhpB_N"/>
</dbReference>
<sequence length="209" mass="22849">MLRGILEVDITAATLEVAVEQALGELGCSRAEVETTIIEAPVRGFFGLFGKRPCRVRVKLTDPAFVARRIAEVLLGKAGIEGTVQVFPVRQRIELQIDCAEPALLIGRHGQTLEALQCLVQTLVNRWGGSPMPLTVDVNRYRARRRASLERLARRLATRARISGEPAPLPALSLPEQSLVHQVVSQERGVAARSVGNGPQRRLVVLPQS</sequence>
<feature type="domain" description="R3H" evidence="7">
    <location>
        <begin position="143"/>
        <end position="209"/>
    </location>
</feature>
<reference evidence="8 9" key="2">
    <citation type="journal article" date="2021" name="Int. J. Syst. Evol. Microbiol.">
        <title>Isolation and Polyphasic Characterization of Desulfuromonas versatilis sp. Nov., an Electrogenic Bacteria Capable of Versatile Metabolism Isolated from a Graphene Oxide-Reducing Enrichment Culture.</title>
        <authorList>
            <person name="Xie L."/>
            <person name="Yoshida N."/>
            <person name="Ishii S."/>
            <person name="Meng L."/>
        </authorList>
    </citation>
    <scope>NUCLEOTIDE SEQUENCE [LARGE SCALE GENOMIC DNA]</scope>
    <source>
        <strain evidence="8 9">NIT-T3</strain>
    </source>
</reference>
<dbReference type="PANTHER" id="PTHR35800:SF1">
    <property type="entry name" value="RNA-BINDING PROTEIN KHPB"/>
    <property type="match status" value="1"/>
</dbReference>
<keyword evidence="9" id="KW-1185">Reference proteome</keyword>
<dbReference type="Gene3D" id="3.30.300.20">
    <property type="match status" value="1"/>
</dbReference>
<dbReference type="Gene3D" id="3.30.1370.50">
    <property type="entry name" value="R3H-like domain"/>
    <property type="match status" value="1"/>
</dbReference>
<organism evidence="8 9">
    <name type="scientific">Desulfuromonas versatilis</name>
    <dbReference type="NCBI Taxonomy" id="2802975"/>
    <lineage>
        <taxon>Bacteria</taxon>
        <taxon>Pseudomonadati</taxon>
        <taxon>Thermodesulfobacteriota</taxon>
        <taxon>Desulfuromonadia</taxon>
        <taxon>Desulfuromonadales</taxon>
        <taxon>Desulfuromonadaceae</taxon>
        <taxon>Desulfuromonas</taxon>
    </lineage>
</organism>
<evidence type="ECO:0000256" key="3">
    <source>
        <dbReference type="ARBA" id="ARBA00023186"/>
    </source>
</evidence>
<dbReference type="Gene3D" id="3.30.30.80">
    <property type="entry name" value="probable RNA-binding protein from clostridium symbiosum atcc 14940"/>
    <property type="match status" value="1"/>
</dbReference>
<evidence type="ECO:0000256" key="1">
    <source>
        <dbReference type="ARBA" id="ARBA00022884"/>
    </source>
</evidence>
<dbReference type="NCBIfam" id="NF041568">
    <property type="entry name" value="Jag_EloR"/>
    <property type="match status" value="1"/>
</dbReference>
<dbReference type="InterPro" id="IPR001374">
    <property type="entry name" value="R3H_dom"/>
</dbReference>
<dbReference type="InterPro" id="IPR038247">
    <property type="entry name" value="Jag_N_dom_sf"/>
</dbReference>
<dbReference type="Pfam" id="PF13083">
    <property type="entry name" value="KH_KhpA-B"/>
    <property type="match status" value="1"/>
</dbReference>
<dbReference type="InterPro" id="IPR004044">
    <property type="entry name" value="KH_dom_type_2"/>
</dbReference>
<evidence type="ECO:0000256" key="4">
    <source>
        <dbReference type="ARBA" id="ARBA00023316"/>
    </source>
</evidence>
<name>A0ABN6DUL2_9BACT</name>
<dbReference type="EMBL" id="AP024355">
    <property type="protein sequence ID" value="BCR02944.1"/>
    <property type="molecule type" value="Genomic_DNA"/>
</dbReference>
<dbReference type="Pfam" id="PF01424">
    <property type="entry name" value="R3H"/>
    <property type="match status" value="1"/>
</dbReference>
<evidence type="ECO:0000259" key="7">
    <source>
        <dbReference type="PROSITE" id="PS51061"/>
    </source>
</evidence>
<dbReference type="PROSITE" id="PS50823">
    <property type="entry name" value="KH_TYPE_2"/>
    <property type="match status" value="1"/>
</dbReference>
<proteinExistence type="predicted"/>
<evidence type="ECO:0000256" key="2">
    <source>
        <dbReference type="ARBA" id="ARBA00022960"/>
    </source>
</evidence>
<dbReference type="InterPro" id="IPR038008">
    <property type="entry name" value="Jag_KH"/>
</dbReference>
<feature type="domain" description="KH type-2" evidence="6">
    <location>
        <begin position="67"/>
        <end position="142"/>
    </location>
</feature>
<gene>
    <name evidence="8" type="ORF">DESUT3_00130</name>
</gene>
<dbReference type="InterPro" id="IPR036867">
    <property type="entry name" value="R3H_dom_sf"/>
</dbReference>
<dbReference type="InterPro" id="IPR039247">
    <property type="entry name" value="KhpB"/>
</dbReference>
<dbReference type="CDD" id="cd02414">
    <property type="entry name" value="KH-II_Jag"/>
    <property type="match status" value="1"/>
</dbReference>
<accession>A0ABN6DUL2</accession>